<dbReference type="AlphaFoldDB" id="A0A9W6TAR5"/>
<organism evidence="2 3">
    <name type="scientific">Phytophthora lilii</name>
    <dbReference type="NCBI Taxonomy" id="2077276"/>
    <lineage>
        <taxon>Eukaryota</taxon>
        <taxon>Sar</taxon>
        <taxon>Stramenopiles</taxon>
        <taxon>Oomycota</taxon>
        <taxon>Peronosporomycetes</taxon>
        <taxon>Peronosporales</taxon>
        <taxon>Peronosporaceae</taxon>
        <taxon>Phytophthora</taxon>
    </lineage>
</organism>
<gene>
    <name evidence="2" type="ORF">Plil01_000173000</name>
</gene>
<comment type="caution">
    <text evidence="2">The sequence shown here is derived from an EMBL/GenBank/DDBJ whole genome shotgun (WGS) entry which is preliminary data.</text>
</comment>
<evidence type="ECO:0000313" key="3">
    <source>
        <dbReference type="Proteomes" id="UP001165083"/>
    </source>
</evidence>
<proteinExistence type="predicted"/>
<dbReference type="Proteomes" id="UP001165083">
    <property type="component" value="Unassembled WGS sequence"/>
</dbReference>
<evidence type="ECO:0000256" key="1">
    <source>
        <dbReference type="SAM" id="MobiDB-lite"/>
    </source>
</evidence>
<protein>
    <submittedName>
        <fullName evidence="2">Unnamed protein product</fullName>
    </submittedName>
</protein>
<dbReference type="EMBL" id="BSXW01000058">
    <property type="protein sequence ID" value="GMF10977.1"/>
    <property type="molecule type" value="Genomic_DNA"/>
</dbReference>
<feature type="compositionally biased region" description="Low complexity" evidence="1">
    <location>
        <begin position="94"/>
        <end position="103"/>
    </location>
</feature>
<feature type="compositionally biased region" description="Basic residues" evidence="1">
    <location>
        <begin position="104"/>
        <end position="119"/>
    </location>
</feature>
<reference evidence="2" key="1">
    <citation type="submission" date="2023-04" db="EMBL/GenBank/DDBJ databases">
        <title>Phytophthora lilii NBRC 32176.</title>
        <authorList>
            <person name="Ichikawa N."/>
            <person name="Sato H."/>
            <person name="Tonouchi N."/>
        </authorList>
    </citation>
    <scope>NUCLEOTIDE SEQUENCE</scope>
    <source>
        <strain evidence="2">NBRC 32176</strain>
    </source>
</reference>
<feature type="region of interest" description="Disordered" evidence="1">
    <location>
        <begin position="1"/>
        <end position="22"/>
    </location>
</feature>
<evidence type="ECO:0000313" key="2">
    <source>
        <dbReference type="EMBL" id="GMF10977.1"/>
    </source>
</evidence>
<feature type="region of interest" description="Disordered" evidence="1">
    <location>
        <begin position="94"/>
        <end position="122"/>
    </location>
</feature>
<keyword evidence="3" id="KW-1185">Reference proteome</keyword>
<sequence length="199" mass="22848">MDGAHYIPPPFPFPEAWPQRQHDSRWLTPTSVYSAQWPPASTAGYNYSYPAGVSLFTDATAGAQDEKEEDDDEYEYRYVLSDEWRDRFQSSVQVQQMQQSQQKRTAKNKKKRPQKKAKQQRQAVNAEAVAAASASRSGHLLHEIQAAKTRELARKWKRRVSGAKPTPQIEALETALNMRFDAFCDAFQPVVWPHEPLQR</sequence>
<accession>A0A9W6TAR5</accession>
<dbReference type="OrthoDB" id="117757at2759"/>
<name>A0A9W6TAR5_9STRA</name>